<evidence type="ECO:0000256" key="8">
    <source>
        <dbReference type="ARBA" id="ARBA00032485"/>
    </source>
</evidence>
<comment type="similarity">
    <text evidence="2 9">Belongs to the zinc-containing alcohol dehydrogenase family.</text>
</comment>
<dbReference type="InterPro" id="IPR011032">
    <property type="entry name" value="GroES-like_sf"/>
</dbReference>
<organism evidence="11 12">
    <name type="scientific">Ceutorhynchus assimilis</name>
    <name type="common">cabbage seed weevil</name>
    <dbReference type="NCBI Taxonomy" id="467358"/>
    <lineage>
        <taxon>Eukaryota</taxon>
        <taxon>Metazoa</taxon>
        <taxon>Ecdysozoa</taxon>
        <taxon>Arthropoda</taxon>
        <taxon>Hexapoda</taxon>
        <taxon>Insecta</taxon>
        <taxon>Pterygota</taxon>
        <taxon>Neoptera</taxon>
        <taxon>Endopterygota</taxon>
        <taxon>Coleoptera</taxon>
        <taxon>Polyphaga</taxon>
        <taxon>Cucujiformia</taxon>
        <taxon>Curculionidae</taxon>
        <taxon>Ceutorhynchinae</taxon>
        <taxon>Ceutorhynchus</taxon>
    </lineage>
</organism>
<keyword evidence="3 9" id="KW-0479">Metal-binding</keyword>
<accession>A0A9N9MQ26</accession>
<dbReference type="PANTHER" id="PTHR43161">
    <property type="entry name" value="SORBITOL DEHYDROGENASE"/>
    <property type="match status" value="1"/>
</dbReference>
<evidence type="ECO:0000256" key="6">
    <source>
        <dbReference type="ARBA" id="ARBA00023027"/>
    </source>
</evidence>
<dbReference type="InterPro" id="IPR013149">
    <property type="entry name" value="ADH-like_C"/>
</dbReference>
<evidence type="ECO:0000256" key="4">
    <source>
        <dbReference type="ARBA" id="ARBA00022833"/>
    </source>
</evidence>
<dbReference type="SMART" id="SM00829">
    <property type="entry name" value="PKS_ER"/>
    <property type="match status" value="1"/>
</dbReference>
<dbReference type="FunFam" id="3.40.50.720:FF:000068">
    <property type="entry name" value="Sorbitol dehydrogenase"/>
    <property type="match status" value="1"/>
</dbReference>
<dbReference type="AlphaFoldDB" id="A0A9N9MQ26"/>
<gene>
    <name evidence="11" type="ORF">CEUTPL_LOCUS9733</name>
</gene>
<dbReference type="PANTHER" id="PTHR43161:SF9">
    <property type="entry name" value="SORBITOL DEHYDROGENASE"/>
    <property type="match status" value="1"/>
</dbReference>
<comment type="cofactor">
    <cofactor evidence="1 9">
        <name>Zn(2+)</name>
        <dbReference type="ChEBI" id="CHEBI:29105"/>
    </cofactor>
</comment>
<dbReference type="InterPro" id="IPR020843">
    <property type="entry name" value="ER"/>
</dbReference>
<dbReference type="GO" id="GO:0008270">
    <property type="term" value="F:zinc ion binding"/>
    <property type="evidence" value="ECO:0007669"/>
    <property type="project" value="InterPro"/>
</dbReference>
<reference evidence="11" key="1">
    <citation type="submission" date="2022-01" db="EMBL/GenBank/DDBJ databases">
        <authorList>
            <person name="King R."/>
        </authorList>
    </citation>
    <scope>NUCLEOTIDE SEQUENCE</scope>
</reference>
<evidence type="ECO:0000313" key="12">
    <source>
        <dbReference type="Proteomes" id="UP001152799"/>
    </source>
</evidence>
<dbReference type="SUPFAM" id="SSF51735">
    <property type="entry name" value="NAD(P)-binding Rossmann-fold domains"/>
    <property type="match status" value="1"/>
</dbReference>
<dbReference type="GO" id="GO:0006062">
    <property type="term" value="P:sorbitol catabolic process"/>
    <property type="evidence" value="ECO:0007669"/>
    <property type="project" value="TreeGrafter"/>
</dbReference>
<dbReference type="Proteomes" id="UP001152799">
    <property type="component" value="Chromosome 5"/>
</dbReference>
<name>A0A9N9MQ26_9CUCU</name>
<evidence type="ECO:0000256" key="9">
    <source>
        <dbReference type="RuleBase" id="RU361277"/>
    </source>
</evidence>
<dbReference type="GO" id="GO:0003939">
    <property type="term" value="F:L-iditol 2-dehydrogenase (NAD+) activity"/>
    <property type="evidence" value="ECO:0007669"/>
    <property type="project" value="TreeGrafter"/>
</dbReference>
<proteinExistence type="inferred from homology"/>
<dbReference type="OrthoDB" id="1879366at2759"/>
<sequence length="358" mass="38771">MASNDNLTAVLYGINDIRLEQRPIPVPKDDQVLLQMEVVGICGSDVHYLVNGQIGPFVVKDPMVIGHEASGTVVKCGKNVKSLKPGDKVAIEPGVPCRICAYCKSGDYHLCPDIFFCATPPDDGNLTRYYVHAADFCHKLPSNMDLEDGALMEPLSVGVHATKRGYVTVGDVVLILGAGPIGLVTLLSAKAMGASKIIITDILSVKLQKAKELGAHYTVKIEPSDKEDDIVAKIKELLGTEPNKTFDCSGAELCVRIALKVTKSKGIVVLVGMGKFEQTLPLSSAIIREVDIRGVFRYNNDYPTAIDMVASGKISVKPLITHHYKLEETEKAFQVAKTQEGNPIKILIHANPNWKPSA</sequence>
<keyword evidence="12" id="KW-1185">Reference proteome</keyword>
<keyword evidence="6" id="KW-0520">NAD</keyword>
<keyword evidence="4 9" id="KW-0862">Zinc</keyword>
<dbReference type="Gene3D" id="3.90.180.10">
    <property type="entry name" value="Medium-chain alcohol dehydrogenases, catalytic domain"/>
    <property type="match status" value="1"/>
</dbReference>
<dbReference type="Pfam" id="PF08240">
    <property type="entry name" value="ADH_N"/>
    <property type="match status" value="1"/>
</dbReference>
<dbReference type="Gene3D" id="3.40.50.720">
    <property type="entry name" value="NAD(P)-binding Rossmann-like Domain"/>
    <property type="match status" value="1"/>
</dbReference>
<evidence type="ECO:0000256" key="5">
    <source>
        <dbReference type="ARBA" id="ARBA00023002"/>
    </source>
</evidence>
<protein>
    <recommendedName>
        <fullName evidence="7">Sorbitol dehydrogenase</fullName>
    </recommendedName>
    <alternativeName>
        <fullName evidence="8">Polyol dehydrogenase</fullName>
    </alternativeName>
</protein>
<dbReference type="PROSITE" id="PS00059">
    <property type="entry name" value="ADH_ZINC"/>
    <property type="match status" value="1"/>
</dbReference>
<evidence type="ECO:0000256" key="3">
    <source>
        <dbReference type="ARBA" id="ARBA00022723"/>
    </source>
</evidence>
<evidence type="ECO:0000256" key="2">
    <source>
        <dbReference type="ARBA" id="ARBA00008072"/>
    </source>
</evidence>
<feature type="domain" description="Enoyl reductase (ER)" evidence="10">
    <location>
        <begin position="13"/>
        <end position="348"/>
    </location>
</feature>
<evidence type="ECO:0000256" key="7">
    <source>
        <dbReference type="ARBA" id="ARBA00026132"/>
    </source>
</evidence>
<dbReference type="InterPro" id="IPR036291">
    <property type="entry name" value="NAD(P)-bd_dom_sf"/>
</dbReference>
<dbReference type="SUPFAM" id="SSF50129">
    <property type="entry name" value="GroES-like"/>
    <property type="match status" value="1"/>
</dbReference>
<evidence type="ECO:0000256" key="1">
    <source>
        <dbReference type="ARBA" id="ARBA00001947"/>
    </source>
</evidence>
<evidence type="ECO:0000259" key="10">
    <source>
        <dbReference type="SMART" id="SM00829"/>
    </source>
</evidence>
<dbReference type="Pfam" id="PF00107">
    <property type="entry name" value="ADH_zinc_N"/>
    <property type="match status" value="1"/>
</dbReference>
<dbReference type="InterPro" id="IPR013154">
    <property type="entry name" value="ADH-like_N"/>
</dbReference>
<dbReference type="InterPro" id="IPR002328">
    <property type="entry name" value="ADH_Zn_CS"/>
</dbReference>
<dbReference type="CDD" id="cd05285">
    <property type="entry name" value="sorbitol_DH"/>
    <property type="match status" value="1"/>
</dbReference>
<dbReference type="InterPro" id="IPR045306">
    <property type="entry name" value="SDH-like"/>
</dbReference>
<dbReference type="EMBL" id="OU892281">
    <property type="protein sequence ID" value="CAG9769218.1"/>
    <property type="molecule type" value="Genomic_DNA"/>
</dbReference>
<keyword evidence="5" id="KW-0560">Oxidoreductase</keyword>
<evidence type="ECO:0000313" key="11">
    <source>
        <dbReference type="EMBL" id="CAG9769218.1"/>
    </source>
</evidence>